<organism evidence="3 4">
    <name type="scientific">Terrisporobacter muris</name>
    <dbReference type="NCBI Taxonomy" id="2963284"/>
    <lineage>
        <taxon>Bacteria</taxon>
        <taxon>Bacillati</taxon>
        <taxon>Bacillota</taxon>
        <taxon>Clostridia</taxon>
        <taxon>Peptostreptococcales</taxon>
        <taxon>Peptostreptococcaceae</taxon>
        <taxon>Terrisporobacter</taxon>
    </lineage>
</organism>
<comment type="caution">
    <text evidence="3">The sequence shown here is derived from an EMBL/GenBank/DDBJ whole genome shotgun (WGS) entry which is preliminary data.</text>
</comment>
<reference evidence="3" key="1">
    <citation type="submission" date="2022-07" db="EMBL/GenBank/DDBJ databases">
        <title>Enhanced cultured diversity of the mouse gut microbiota enables custom-made synthetic communities.</title>
        <authorList>
            <person name="Afrizal A."/>
        </authorList>
    </citation>
    <scope>NUCLEOTIDE SEQUENCE</scope>
    <source>
        <strain evidence="3">DSM 29186</strain>
    </source>
</reference>
<feature type="domain" description="Flavin reductase like" evidence="2">
    <location>
        <begin position="22"/>
        <end position="169"/>
    </location>
</feature>
<keyword evidence="4" id="KW-1185">Reference proteome</keyword>
<dbReference type="PANTHER" id="PTHR43567:SF5">
    <property type="entry name" value="HYPOTHETICAL CYTOSOLIC PROTEIN"/>
    <property type="match status" value="1"/>
</dbReference>
<protein>
    <submittedName>
        <fullName evidence="3">Flavin reductase family protein</fullName>
    </submittedName>
</protein>
<dbReference type="InterPro" id="IPR052174">
    <property type="entry name" value="Flavoredoxin"/>
</dbReference>
<dbReference type="Gene3D" id="2.30.110.10">
    <property type="entry name" value="Electron Transport, Fmn-binding Protein, Chain A"/>
    <property type="match status" value="1"/>
</dbReference>
<dbReference type="GO" id="GO:0010181">
    <property type="term" value="F:FMN binding"/>
    <property type="evidence" value="ECO:0007669"/>
    <property type="project" value="InterPro"/>
</dbReference>
<dbReference type="AlphaFoldDB" id="A0A9X2S5B2"/>
<dbReference type="EMBL" id="JANKBY010000308">
    <property type="protein sequence ID" value="MCR1824431.1"/>
    <property type="molecule type" value="Genomic_DNA"/>
</dbReference>
<dbReference type="InterPro" id="IPR012349">
    <property type="entry name" value="Split_barrel_FMN-bd"/>
</dbReference>
<evidence type="ECO:0000256" key="1">
    <source>
        <dbReference type="ARBA" id="ARBA00038054"/>
    </source>
</evidence>
<evidence type="ECO:0000313" key="3">
    <source>
        <dbReference type="EMBL" id="MCR1824431.1"/>
    </source>
</evidence>
<dbReference type="RefSeq" id="WP_074429919.1">
    <property type="nucleotide sequence ID" value="NZ_JANKBY010000308.1"/>
</dbReference>
<accession>A0A9X2S5B2</accession>
<comment type="similarity">
    <text evidence="1">Belongs to the flavoredoxin family.</text>
</comment>
<dbReference type="PANTHER" id="PTHR43567">
    <property type="entry name" value="FLAVOREDOXIN-RELATED-RELATED"/>
    <property type="match status" value="1"/>
</dbReference>
<dbReference type="Proteomes" id="UP001140817">
    <property type="component" value="Unassembled WGS sequence"/>
</dbReference>
<gene>
    <name evidence="3" type="ORF">NSA58_16745</name>
</gene>
<dbReference type="Pfam" id="PF01613">
    <property type="entry name" value="Flavin_Reduct"/>
    <property type="match status" value="1"/>
</dbReference>
<name>A0A9X2S5B2_9FIRM</name>
<proteinExistence type="inferred from homology"/>
<evidence type="ECO:0000313" key="4">
    <source>
        <dbReference type="Proteomes" id="UP001140817"/>
    </source>
</evidence>
<dbReference type="SUPFAM" id="SSF50475">
    <property type="entry name" value="FMN-binding split barrel"/>
    <property type="match status" value="1"/>
</dbReference>
<evidence type="ECO:0000259" key="2">
    <source>
        <dbReference type="Pfam" id="PF01613"/>
    </source>
</evidence>
<dbReference type="GO" id="GO:0016646">
    <property type="term" value="F:oxidoreductase activity, acting on the CH-NH group of donors, NAD or NADP as acceptor"/>
    <property type="evidence" value="ECO:0007669"/>
    <property type="project" value="UniProtKB-ARBA"/>
</dbReference>
<dbReference type="InterPro" id="IPR002563">
    <property type="entry name" value="Flavin_Rdtase-like_dom"/>
</dbReference>
<sequence length="171" mass="19529">MKKEIEVFDYASEIIKAVNEGVLLTTKADDKVNSMTISWGTLIFTVFVRENRFTKQQLEKNPEFTINIPIGEFNKKILGVCGTKSGHATDKIKELDLSLESPNVISVPGIKELPLTLECRVIYKQKQDEKEVTEENKNKFYPQDVESSFHGSNRDYHTAYYGEIVSAYIIE</sequence>